<accession>A0A926Y5A3</accession>
<organism evidence="1 2">
    <name type="scientific">Spirosoma profusum</name>
    <dbReference type="NCBI Taxonomy" id="2771354"/>
    <lineage>
        <taxon>Bacteria</taxon>
        <taxon>Pseudomonadati</taxon>
        <taxon>Bacteroidota</taxon>
        <taxon>Cytophagia</taxon>
        <taxon>Cytophagales</taxon>
        <taxon>Cytophagaceae</taxon>
        <taxon>Spirosoma</taxon>
    </lineage>
</organism>
<gene>
    <name evidence="1" type="ORF">IC229_27440</name>
</gene>
<dbReference type="Pfam" id="PF20459">
    <property type="entry name" value="DUF6712"/>
    <property type="match status" value="1"/>
</dbReference>
<evidence type="ECO:0000313" key="1">
    <source>
        <dbReference type="EMBL" id="MBD2704405.1"/>
    </source>
</evidence>
<dbReference type="InterPro" id="IPR046558">
    <property type="entry name" value="DUF6712"/>
</dbReference>
<comment type="caution">
    <text evidence="1">The sequence shown here is derived from an EMBL/GenBank/DDBJ whole genome shotgun (WGS) entry which is preliminary data.</text>
</comment>
<proteinExistence type="predicted"/>
<keyword evidence="2" id="KW-1185">Reference proteome</keyword>
<sequence length="191" mass="21349">MATIQHQAWLSQINFNDEIGDVPVSFDVIGRLSVHARKIMNGWLLELISSDTVLEIQNIFYDQNGNGSVDLITGVNKEYFDLIMPFLANAIWSEYILHGNVNITDTGPVQKRDSQGATEPITDRQRTELSRSYKAYANDYALKLSTKVNAGSGVCGDSSGSQSVSLSTVRGARRSRFDTYSRRDCKGRRYN</sequence>
<dbReference type="EMBL" id="JACWZY010000031">
    <property type="protein sequence ID" value="MBD2704405.1"/>
    <property type="molecule type" value="Genomic_DNA"/>
</dbReference>
<evidence type="ECO:0000313" key="2">
    <source>
        <dbReference type="Proteomes" id="UP000598820"/>
    </source>
</evidence>
<dbReference type="Proteomes" id="UP000598820">
    <property type="component" value="Unassembled WGS sequence"/>
</dbReference>
<protein>
    <submittedName>
        <fullName evidence="1">Uncharacterized protein</fullName>
    </submittedName>
</protein>
<reference evidence="1" key="1">
    <citation type="submission" date="2020-09" db="EMBL/GenBank/DDBJ databases">
        <authorList>
            <person name="Kim M.K."/>
        </authorList>
    </citation>
    <scope>NUCLEOTIDE SEQUENCE</scope>
    <source>
        <strain evidence="1">BT702</strain>
    </source>
</reference>
<dbReference type="AlphaFoldDB" id="A0A926Y5A3"/>
<dbReference type="RefSeq" id="WP_190890953.1">
    <property type="nucleotide sequence ID" value="NZ_JACWZY010000031.1"/>
</dbReference>
<name>A0A926Y5A3_9BACT</name>